<keyword evidence="12" id="KW-1185">Reference proteome</keyword>
<dbReference type="FunFam" id="1.10.287.950:FF:000001">
    <property type="entry name" value="Methyl-accepting chemotaxis sensory transducer"/>
    <property type="match status" value="1"/>
</dbReference>
<dbReference type="GO" id="GO:0004888">
    <property type="term" value="F:transmembrane signaling receptor activity"/>
    <property type="evidence" value="ECO:0007669"/>
    <property type="project" value="InterPro"/>
</dbReference>
<accession>A0A6G7VC82</accession>
<dbReference type="GO" id="GO:0005886">
    <property type="term" value="C:plasma membrane"/>
    <property type="evidence" value="ECO:0007669"/>
    <property type="project" value="UniProtKB-SubCell"/>
</dbReference>
<feature type="domain" description="HAMP" evidence="10">
    <location>
        <begin position="235"/>
        <end position="278"/>
    </location>
</feature>
<dbReference type="PROSITE" id="PS50111">
    <property type="entry name" value="CHEMOTAXIS_TRANSDUC_2"/>
    <property type="match status" value="1"/>
</dbReference>
<feature type="domain" description="T-SNARE coiled-coil homology" evidence="9">
    <location>
        <begin position="470"/>
        <end position="532"/>
    </location>
</feature>
<evidence type="ECO:0000259" key="9">
    <source>
        <dbReference type="PROSITE" id="PS50192"/>
    </source>
</evidence>
<dbReference type="Proteomes" id="UP000502699">
    <property type="component" value="Chromosome"/>
</dbReference>
<evidence type="ECO:0000256" key="1">
    <source>
        <dbReference type="ARBA" id="ARBA00004429"/>
    </source>
</evidence>
<evidence type="ECO:0000256" key="4">
    <source>
        <dbReference type="ARBA" id="ARBA00029447"/>
    </source>
</evidence>
<feature type="domain" description="Methyl-accepting transducer" evidence="8">
    <location>
        <begin position="283"/>
        <end position="519"/>
    </location>
</feature>
<dbReference type="InterPro" id="IPR003660">
    <property type="entry name" value="HAMP_dom"/>
</dbReference>
<dbReference type="Pfam" id="PF00015">
    <property type="entry name" value="MCPsignal"/>
    <property type="match status" value="1"/>
</dbReference>
<keyword evidence="2" id="KW-0997">Cell inner membrane</keyword>
<feature type="transmembrane region" description="Helical" evidence="7">
    <location>
        <begin position="201"/>
        <end position="221"/>
    </location>
</feature>
<comment type="similarity">
    <text evidence="4">Belongs to the methyl-accepting chemotaxis (MCP) protein family.</text>
</comment>
<evidence type="ECO:0000313" key="12">
    <source>
        <dbReference type="Proteomes" id="UP000502699"/>
    </source>
</evidence>
<reference evidence="12" key="1">
    <citation type="submission" date="2020-01" db="EMBL/GenBank/DDBJ databases">
        <title>Caldichromatium gen. nov., sp. nov., a thermophilic purple sulfur bacterium member of the family Chromatiaceae isolated from Nakabusa hot spring, Japan.</title>
        <authorList>
            <person name="Saini M.K."/>
            <person name="Hanada S."/>
            <person name="Tank M."/>
        </authorList>
    </citation>
    <scope>NUCLEOTIDE SEQUENCE [LARGE SCALE GENOMIC DNA]</scope>
    <source>
        <strain evidence="12">No.7</strain>
    </source>
</reference>
<dbReference type="GO" id="GO:0006935">
    <property type="term" value="P:chemotaxis"/>
    <property type="evidence" value="ECO:0007669"/>
    <property type="project" value="InterPro"/>
</dbReference>
<dbReference type="SUPFAM" id="SSF58104">
    <property type="entry name" value="Methyl-accepting chemotaxis protein (MCP) signaling domain"/>
    <property type="match status" value="1"/>
</dbReference>
<evidence type="ECO:0000256" key="6">
    <source>
        <dbReference type="SAM" id="Coils"/>
    </source>
</evidence>
<dbReference type="PANTHER" id="PTHR32089:SF112">
    <property type="entry name" value="LYSOZYME-LIKE PROTEIN-RELATED"/>
    <property type="match status" value="1"/>
</dbReference>
<keyword evidence="7" id="KW-0472">Membrane</keyword>
<dbReference type="SMART" id="SM00283">
    <property type="entry name" value="MA"/>
    <property type="match status" value="1"/>
</dbReference>
<dbReference type="EMBL" id="CP048029">
    <property type="protein sequence ID" value="QIK37574.1"/>
    <property type="molecule type" value="Genomic_DNA"/>
</dbReference>
<evidence type="ECO:0000256" key="2">
    <source>
        <dbReference type="ARBA" id="ARBA00022519"/>
    </source>
</evidence>
<keyword evidence="2" id="KW-1003">Cell membrane</keyword>
<sequence length="555" mass="59948">MLGNLRLSTKLTASFFIMVAMILVLSALGTQSELKMRLHLVGMGQETWPAIVALNRLNYERVKVRALTYEIKALQHKDTALLDQILRQQTASWQALDKDLKQIDGLPRSVEEQAIFTALKADYVKWREHYAELERLTRAMIEAPDDAAYKSLYAQFSQQLDGAFLVSDRVAVLIESLVALKNKSTADILTKAQKETQLSVILYWVSAGIGVVLAILLGFLVTRSILRQLGAEPAQVVGIVNQLAEGDLTVDIQIPPGDETSLLSAMARMVDRLRRLLREVATASAQVAAAATELSATSEETKRQVQVEQSEADQVATAMNEMTATVEEVARNAAAAAHAAQETDRETEAGGQVVAQTISAIDLLAQEVESAGQVIAQLSKDSEEIGAVLDVIRGVAEQTNLLALNAAIEAARAGEQGRGFAVVAAEVRTLASRTQSSIQDIQEKIERVQSGSAGAVAVMNKGQQMARESVVQAQRAGESLHTISTAIARIADMNRQIASAAEEQAAVAEEINRNIHTISSTVDQTATASAHIASASEELARLGNRLQERLGLFRL</sequence>
<evidence type="ECO:0000259" key="10">
    <source>
        <dbReference type="PROSITE" id="PS50885"/>
    </source>
</evidence>
<keyword evidence="3 5" id="KW-0807">Transducer</keyword>
<organism evidence="11 12">
    <name type="scientific">Caldichromatium japonicum</name>
    <dbReference type="NCBI Taxonomy" id="2699430"/>
    <lineage>
        <taxon>Bacteria</taxon>
        <taxon>Pseudomonadati</taxon>
        <taxon>Pseudomonadota</taxon>
        <taxon>Gammaproteobacteria</taxon>
        <taxon>Chromatiales</taxon>
        <taxon>Chromatiaceae</taxon>
        <taxon>Caldichromatium</taxon>
    </lineage>
</organism>
<feature type="transmembrane region" description="Helical" evidence="7">
    <location>
        <begin position="12"/>
        <end position="30"/>
    </location>
</feature>
<keyword evidence="7" id="KW-1133">Transmembrane helix</keyword>
<feature type="coiled-coil region" evidence="6">
    <location>
        <begin position="266"/>
        <end position="293"/>
    </location>
</feature>
<dbReference type="Gene3D" id="1.10.287.950">
    <property type="entry name" value="Methyl-accepting chemotaxis protein"/>
    <property type="match status" value="1"/>
</dbReference>
<protein>
    <submittedName>
        <fullName evidence="11">Methyl-accepting chemotaxis protein</fullName>
    </submittedName>
</protein>
<dbReference type="GO" id="GO:0007165">
    <property type="term" value="P:signal transduction"/>
    <property type="evidence" value="ECO:0007669"/>
    <property type="project" value="UniProtKB-KW"/>
</dbReference>
<dbReference type="PROSITE" id="PS50192">
    <property type="entry name" value="T_SNARE"/>
    <property type="match status" value="1"/>
</dbReference>
<dbReference type="InterPro" id="IPR004089">
    <property type="entry name" value="MCPsignal_dom"/>
</dbReference>
<dbReference type="InterPro" id="IPR024478">
    <property type="entry name" value="HlyB_4HB_MCP"/>
</dbReference>
<name>A0A6G7VC82_9GAMM</name>
<dbReference type="PRINTS" id="PR00260">
    <property type="entry name" value="CHEMTRNSDUCR"/>
</dbReference>
<dbReference type="PROSITE" id="PS50885">
    <property type="entry name" value="HAMP"/>
    <property type="match status" value="1"/>
</dbReference>
<evidence type="ECO:0000256" key="5">
    <source>
        <dbReference type="PROSITE-ProRule" id="PRU00284"/>
    </source>
</evidence>
<comment type="subcellular location">
    <subcellularLocation>
        <location evidence="1">Cell inner membrane</location>
        <topology evidence="1">Multi-pass membrane protein</topology>
    </subcellularLocation>
</comment>
<dbReference type="PANTHER" id="PTHR32089">
    <property type="entry name" value="METHYL-ACCEPTING CHEMOTAXIS PROTEIN MCPB"/>
    <property type="match status" value="1"/>
</dbReference>
<keyword evidence="6" id="KW-0175">Coiled coil</keyword>
<evidence type="ECO:0000313" key="11">
    <source>
        <dbReference type="EMBL" id="QIK37574.1"/>
    </source>
</evidence>
<dbReference type="KEGG" id="cjap:GWK36_05800"/>
<evidence type="ECO:0000259" key="8">
    <source>
        <dbReference type="PROSITE" id="PS50111"/>
    </source>
</evidence>
<dbReference type="AlphaFoldDB" id="A0A6G7VC82"/>
<feature type="coiled-coil region" evidence="6">
    <location>
        <begin position="483"/>
        <end position="510"/>
    </location>
</feature>
<proteinExistence type="inferred from homology"/>
<dbReference type="InterPro" id="IPR000727">
    <property type="entry name" value="T_SNARE_dom"/>
</dbReference>
<dbReference type="CDD" id="cd11386">
    <property type="entry name" value="MCP_signal"/>
    <property type="match status" value="1"/>
</dbReference>
<evidence type="ECO:0000256" key="7">
    <source>
        <dbReference type="SAM" id="Phobius"/>
    </source>
</evidence>
<gene>
    <name evidence="11" type="ORF">GWK36_05800</name>
</gene>
<evidence type="ECO:0000256" key="3">
    <source>
        <dbReference type="ARBA" id="ARBA00023224"/>
    </source>
</evidence>
<dbReference type="Pfam" id="PF12729">
    <property type="entry name" value="4HB_MCP_1"/>
    <property type="match status" value="1"/>
</dbReference>
<keyword evidence="7" id="KW-0812">Transmembrane</keyword>
<dbReference type="InterPro" id="IPR004090">
    <property type="entry name" value="Chemotax_Me-accpt_rcpt"/>
</dbReference>